<feature type="compositionally biased region" description="Polar residues" evidence="4">
    <location>
        <begin position="396"/>
        <end position="410"/>
    </location>
</feature>
<keyword evidence="3" id="KW-0539">Nucleus</keyword>
<name>A0A8H6WJ81_MYCCL</name>
<dbReference type="PROSITE" id="PS00893">
    <property type="entry name" value="NUDIX_BOX"/>
    <property type="match status" value="1"/>
</dbReference>
<dbReference type="Proteomes" id="UP000613580">
    <property type="component" value="Unassembled WGS sequence"/>
</dbReference>
<dbReference type="AlphaFoldDB" id="A0A8H6WJ81"/>
<dbReference type="PROSITE" id="PS51462">
    <property type="entry name" value="NUDIX"/>
    <property type="match status" value="1"/>
</dbReference>
<comment type="caution">
    <text evidence="6">The sequence shown here is derived from an EMBL/GenBank/DDBJ whole genome shotgun (WGS) entry which is preliminary data.</text>
</comment>
<dbReference type="InterPro" id="IPR000086">
    <property type="entry name" value="NUDIX_hydrolase_dom"/>
</dbReference>
<sequence length="675" mass="73858">MATKRKLADAFQALDAAVDSPAPPQKRPHTAGRSLYATLAKYGVKSKPPTTPASLSKSTPNLTAVLARTAARARKTLPWSSNPPPPPLPPTAEYRPSSTASFLARLATFKLATYALKPAQIDSVAAAKAGWINDGKDRLVCGLCGMSWVVASRDGMSHDAGAHTFSGCTKELRLNKLAANALLAKQRASLVDAHKNGCPWKTRQCDPSIYCVPLQAPAAMIRDLKQRALTLDPILTQIEIQHPLSDSQLASLRSTVHEFKMPVLDEEETATEPDEINPSDTALLAALFGWSPVDPSEPRYSSISRPASRAVSRATSPFPSTPFRPSLAKPLPRAQTESTPGIASTPPSTPPREFLRRMSSTIFVPSPKRQVTTLQCALCQRRVGLWAFAPPPEPSSPTGSQSRQPQLGDSLTCTKNIVPTARMSVLEGWRAVLNVIRRYGLVQRQRAASLRRKQGGAVMDLDAEEGVDSVEAMVTTVKQQGFRNRIYIDSFLLLPSMASPLKQQYFSSDFVVSAGCVLFRKNGDVLEMCIIHDRKRDAWILPKGRKDCGESIPQAAIRETFEETGYTCELLPCRMTTRAPIPGINGHDEAHTADNITEPFSVLVEERGVRGLKLVWWFLGKATSAEKTLGTQTDWEEYDSHFVEVEEACARLELRFKDTAKHALAMIRDGNMGGL</sequence>
<gene>
    <name evidence="6" type="ORF">HMN09_00424800</name>
</gene>
<keyword evidence="2" id="KW-0378">Hydrolase</keyword>
<dbReference type="InterPro" id="IPR015797">
    <property type="entry name" value="NUDIX_hydrolase-like_dom_sf"/>
</dbReference>
<protein>
    <recommendedName>
        <fullName evidence="5">Nudix hydrolase domain-containing protein</fullName>
    </recommendedName>
</protein>
<reference evidence="6" key="1">
    <citation type="submission" date="2020-05" db="EMBL/GenBank/DDBJ databases">
        <title>Mycena genomes resolve the evolution of fungal bioluminescence.</title>
        <authorList>
            <person name="Tsai I.J."/>
        </authorList>
    </citation>
    <scope>NUCLEOTIDE SEQUENCE</scope>
    <source>
        <strain evidence="6">110903Hualien_Pintung</strain>
    </source>
</reference>
<dbReference type="InterPro" id="IPR012935">
    <property type="entry name" value="NuBaID_N"/>
</dbReference>
<dbReference type="PANTHER" id="PTHR15835">
    <property type="entry name" value="NUCLEAR-INTERACTING PARTNER OF ALK"/>
    <property type="match status" value="1"/>
</dbReference>
<dbReference type="Gene3D" id="3.90.79.10">
    <property type="entry name" value="Nucleoside Triphosphate Pyrophosphohydrolase"/>
    <property type="match status" value="1"/>
</dbReference>
<dbReference type="PANTHER" id="PTHR15835:SF6">
    <property type="entry name" value="ZINC FINGER C3HC-TYPE PROTEIN 1"/>
    <property type="match status" value="1"/>
</dbReference>
<evidence type="ECO:0000313" key="7">
    <source>
        <dbReference type="Proteomes" id="UP000613580"/>
    </source>
</evidence>
<dbReference type="GO" id="GO:0008270">
    <property type="term" value="F:zinc ion binding"/>
    <property type="evidence" value="ECO:0007669"/>
    <property type="project" value="InterPro"/>
</dbReference>
<feature type="region of interest" description="Disordered" evidence="4">
    <location>
        <begin position="73"/>
        <end position="94"/>
    </location>
</feature>
<keyword evidence="7" id="KW-1185">Reference proteome</keyword>
<dbReference type="GO" id="GO:0005634">
    <property type="term" value="C:nucleus"/>
    <property type="evidence" value="ECO:0007669"/>
    <property type="project" value="UniProtKB-SubCell"/>
</dbReference>
<evidence type="ECO:0000256" key="4">
    <source>
        <dbReference type="SAM" id="MobiDB-lite"/>
    </source>
</evidence>
<organism evidence="6 7">
    <name type="scientific">Mycena chlorophos</name>
    <name type="common">Agaric fungus</name>
    <name type="synonym">Agaricus chlorophos</name>
    <dbReference type="NCBI Taxonomy" id="658473"/>
    <lineage>
        <taxon>Eukaryota</taxon>
        <taxon>Fungi</taxon>
        <taxon>Dikarya</taxon>
        <taxon>Basidiomycota</taxon>
        <taxon>Agaricomycotina</taxon>
        <taxon>Agaricomycetes</taxon>
        <taxon>Agaricomycetidae</taxon>
        <taxon>Agaricales</taxon>
        <taxon>Marasmiineae</taxon>
        <taxon>Mycenaceae</taxon>
        <taxon>Mycena</taxon>
    </lineage>
</organism>
<dbReference type="SUPFAM" id="SSF55811">
    <property type="entry name" value="Nudix"/>
    <property type="match status" value="1"/>
</dbReference>
<proteinExistence type="predicted"/>
<feature type="compositionally biased region" description="Pro residues" evidence="4">
    <location>
        <begin position="81"/>
        <end position="90"/>
    </location>
</feature>
<accession>A0A8H6WJ81</accession>
<dbReference type="Pfam" id="PF00293">
    <property type="entry name" value="NUDIX"/>
    <property type="match status" value="1"/>
</dbReference>
<evidence type="ECO:0000259" key="5">
    <source>
        <dbReference type="PROSITE" id="PS51462"/>
    </source>
</evidence>
<evidence type="ECO:0000256" key="3">
    <source>
        <dbReference type="ARBA" id="ARBA00023242"/>
    </source>
</evidence>
<comment type="subcellular location">
    <subcellularLocation>
        <location evidence="1">Nucleus</location>
    </subcellularLocation>
</comment>
<feature type="domain" description="Nudix hydrolase" evidence="5">
    <location>
        <begin position="509"/>
        <end position="666"/>
    </location>
</feature>
<dbReference type="CDD" id="cd03673">
    <property type="entry name" value="NUDIX_Ap6A_hydrolase"/>
    <property type="match status" value="1"/>
</dbReference>
<dbReference type="InterPro" id="IPR020084">
    <property type="entry name" value="NUDIX_hydrolase_CS"/>
</dbReference>
<evidence type="ECO:0000256" key="1">
    <source>
        <dbReference type="ARBA" id="ARBA00004123"/>
    </source>
</evidence>
<dbReference type="Pfam" id="PF07967">
    <property type="entry name" value="zf-C3HC"/>
    <property type="match status" value="1"/>
</dbReference>
<feature type="compositionally biased region" description="Low complexity" evidence="4">
    <location>
        <begin position="315"/>
        <end position="326"/>
    </location>
</feature>
<dbReference type="OrthoDB" id="2592092at2759"/>
<feature type="region of interest" description="Disordered" evidence="4">
    <location>
        <begin position="295"/>
        <end position="353"/>
    </location>
</feature>
<evidence type="ECO:0000313" key="6">
    <source>
        <dbReference type="EMBL" id="KAF7316908.1"/>
    </source>
</evidence>
<dbReference type="EMBL" id="JACAZE010000005">
    <property type="protein sequence ID" value="KAF7316908.1"/>
    <property type="molecule type" value="Genomic_DNA"/>
</dbReference>
<feature type="compositionally biased region" description="Polar residues" evidence="4">
    <location>
        <begin position="335"/>
        <end position="346"/>
    </location>
</feature>
<evidence type="ECO:0000256" key="2">
    <source>
        <dbReference type="ARBA" id="ARBA00022801"/>
    </source>
</evidence>
<feature type="region of interest" description="Disordered" evidence="4">
    <location>
        <begin position="389"/>
        <end position="410"/>
    </location>
</feature>
<dbReference type="GO" id="GO:0016787">
    <property type="term" value="F:hydrolase activity"/>
    <property type="evidence" value="ECO:0007669"/>
    <property type="project" value="UniProtKB-KW"/>
</dbReference>